<dbReference type="Proteomes" id="UP000785679">
    <property type="component" value="Unassembled WGS sequence"/>
</dbReference>
<keyword evidence="1" id="KW-1133">Transmembrane helix</keyword>
<evidence type="ECO:0000256" key="1">
    <source>
        <dbReference type="SAM" id="Phobius"/>
    </source>
</evidence>
<sequence>MKRSVYYIIGISSREKKREVSYEEAMNLASECNFIYIEILDNISVRDVFSIIGRDLNRRQDKDHSLLLFRIEPLHQLIYYLFLNIACSYLLETSYGDLNFILFYALELLLASSIIVIYCIIVESLVKKAYKFSLVRSHYKSQDELSWLIGPLTMFGLFLLLPSTLMSNDVSLMSVLKIGCKCLFPQSIISGVLNGFVLSRQLIAFERFLHREYRWLSKIYLTIELY</sequence>
<evidence type="ECO:0000313" key="3">
    <source>
        <dbReference type="Proteomes" id="UP000785679"/>
    </source>
</evidence>
<feature type="transmembrane region" description="Helical" evidence="1">
    <location>
        <begin position="145"/>
        <end position="163"/>
    </location>
</feature>
<accession>A0A8J8NNL3</accession>
<dbReference type="EMBL" id="RRYP01010760">
    <property type="protein sequence ID" value="TNV78178.1"/>
    <property type="molecule type" value="Genomic_DNA"/>
</dbReference>
<protein>
    <submittedName>
        <fullName evidence="2">Uncharacterized protein</fullName>
    </submittedName>
</protein>
<evidence type="ECO:0000313" key="2">
    <source>
        <dbReference type="EMBL" id="TNV78178.1"/>
    </source>
</evidence>
<keyword evidence="1" id="KW-0472">Membrane</keyword>
<proteinExistence type="predicted"/>
<name>A0A8J8NNL3_HALGN</name>
<dbReference type="AlphaFoldDB" id="A0A8J8NNL3"/>
<reference evidence="2" key="1">
    <citation type="submission" date="2019-06" db="EMBL/GenBank/DDBJ databases">
        <authorList>
            <person name="Zheng W."/>
        </authorList>
    </citation>
    <scope>NUCLEOTIDE SEQUENCE</scope>
    <source>
        <strain evidence="2">QDHG01</strain>
    </source>
</reference>
<feature type="transmembrane region" description="Helical" evidence="1">
    <location>
        <begin position="183"/>
        <end position="205"/>
    </location>
</feature>
<keyword evidence="3" id="KW-1185">Reference proteome</keyword>
<organism evidence="2 3">
    <name type="scientific">Halteria grandinella</name>
    <dbReference type="NCBI Taxonomy" id="5974"/>
    <lineage>
        <taxon>Eukaryota</taxon>
        <taxon>Sar</taxon>
        <taxon>Alveolata</taxon>
        <taxon>Ciliophora</taxon>
        <taxon>Intramacronucleata</taxon>
        <taxon>Spirotrichea</taxon>
        <taxon>Stichotrichia</taxon>
        <taxon>Sporadotrichida</taxon>
        <taxon>Halteriidae</taxon>
        <taxon>Halteria</taxon>
    </lineage>
</organism>
<comment type="caution">
    <text evidence="2">The sequence shown here is derived from an EMBL/GenBank/DDBJ whole genome shotgun (WGS) entry which is preliminary data.</text>
</comment>
<gene>
    <name evidence="2" type="ORF">FGO68_gene3403</name>
</gene>
<feature type="transmembrane region" description="Helical" evidence="1">
    <location>
        <begin position="101"/>
        <end position="125"/>
    </location>
</feature>
<keyword evidence="1" id="KW-0812">Transmembrane</keyword>